<feature type="compositionally biased region" description="Basic and acidic residues" evidence="1">
    <location>
        <begin position="103"/>
        <end position="113"/>
    </location>
</feature>
<dbReference type="EMBL" id="CDMZ01001480">
    <property type="protein sequence ID" value="CUC09727.1"/>
    <property type="molecule type" value="Genomic_DNA"/>
</dbReference>
<proteinExistence type="predicted"/>
<organism evidence="2">
    <name type="scientific">Chromera velia CCMP2878</name>
    <dbReference type="NCBI Taxonomy" id="1169474"/>
    <lineage>
        <taxon>Eukaryota</taxon>
        <taxon>Sar</taxon>
        <taxon>Alveolata</taxon>
        <taxon>Colpodellida</taxon>
        <taxon>Chromeraceae</taxon>
        <taxon>Chromera</taxon>
    </lineage>
</organism>
<feature type="region of interest" description="Disordered" evidence="1">
    <location>
        <begin position="230"/>
        <end position="252"/>
    </location>
</feature>
<name>A0A0K6S7T9_9ALVE</name>
<gene>
    <name evidence="2" type="ORF">Cvel_5096.t1</name>
</gene>
<dbReference type="AlphaFoldDB" id="A0A0K6S7T9"/>
<feature type="compositionally biased region" description="Basic and acidic residues" evidence="1">
    <location>
        <begin position="178"/>
        <end position="203"/>
    </location>
</feature>
<evidence type="ECO:0000313" key="2">
    <source>
        <dbReference type="EMBL" id="CUC09727.1"/>
    </source>
</evidence>
<feature type="region of interest" description="Disordered" evidence="1">
    <location>
        <begin position="51"/>
        <end position="214"/>
    </location>
</feature>
<feature type="compositionally biased region" description="Basic residues" evidence="1">
    <location>
        <begin position="204"/>
        <end position="214"/>
    </location>
</feature>
<sequence>MDFQAVGVNRAVGRAERCFAPAFGNPSHRSSPRSPCTAQISALGAPTASVAFHLPDPSPPPSIPSVPSAVPMPRACLSSSPLSEGDGCLSGIDLPSPSPSESLRADVRGRDGLDESASPPPSCSSESNKEGPLPSVSSGSSKSRRGRSGKGDERDKDSEGEKWNGQEGEEEQSQPTDDVERKTETAKTDQDALGRVEEGQEIKSRKRGGYRHNRSCPERYMVGLHERGFAVVPPTTDSPRPHAEHNRDPEISKGLRSSFLSIAVRVDSSEETIKSLLEAGPGSEREELVMAGDLPFLCKSPTA</sequence>
<feature type="compositionally biased region" description="Basic and acidic residues" evidence="1">
    <location>
        <begin position="239"/>
        <end position="252"/>
    </location>
</feature>
<protein>
    <submittedName>
        <fullName evidence="2">Uncharacterized protein</fullName>
    </submittedName>
</protein>
<evidence type="ECO:0000256" key="1">
    <source>
        <dbReference type="SAM" id="MobiDB-lite"/>
    </source>
</evidence>
<accession>A0A0K6S7T9</accession>
<feature type="compositionally biased region" description="Basic and acidic residues" evidence="1">
    <location>
        <begin position="149"/>
        <end position="164"/>
    </location>
</feature>
<reference evidence="2" key="1">
    <citation type="submission" date="2014-11" db="EMBL/GenBank/DDBJ databases">
        <title>Molecular phylogeny of cliff fern family Woodsiaceae with morphological implications.</title>
        <authorList>
            <person name="Shao Y.-Z."/>
            <person name="Wei R."/>
            <person name="Zhang X.-C."/>
        </authorList>
    </citation>
    <scope>NUCLEOTIDE SEQUENCE</scope>
</reference>
<dbReference type="VEuPathDB" id="CryptoDB:Cvel_5096"/>